<reference evidence="1 2" key="1">
    <citation type="submission" date="2019-01" db="EMBL/GenBank/DDBJ databases">
        <authorList>
            <consortium name="Pathogen Informatics"/>
        </authorList>
    </citation>
    <scope>NUCLEOTIDE SEQUENCE [LARGE SCALE GENOMIC DNA]</scope>
    <source>
        <strain evidence="1 2">NCTC10181</strain>
    </source>
</reference>
<accession>A0A449B281</accession>
<dbReference type="RefSeq" id="WP_129725464.1">
    <property type="nucleotide sequence ID" value="NZ_LR215036.1"/>
</dbReference>
<gene>
    <name evidence="1" type="ORF">NCTC10181_00512</name>
</gene>
<dbReference type="AlphaFoldDB" id="A0A449B281"/>
<name>A0A449B281_9BACT</name>
<dbReference type="KEGG" id="mcit:NCTC10181_00512"/>
<dbReference type="EMBL" id="LR215036">
    <property type="protein sequence ID" value="VEU74655.1"/>
    <property type="molecule type" value="Genomic_DNA"/>
</dbReference>
<proteinExistence type="predicted"/>
<evidence type="ECO:0000313" key="1">
    <source>
        <dbReference type="EMBL" id="VEU74655.1"/>
    </source>
</evidence>
<evidence type="ECO:0000313" key="2">
    <source>
        <dbReference type="Proteomes" id="UP000290985"/>
    </source>
</evidence>
<sequence>MANYTKYKDAVLNSDVYKNAANTVYTGINEFLSAAKKLLTNSTTSTIEKYGKFFQKFDSKNRTPDQVAVVNTLTVKAKKQSHFNWKFKVYYIDNNEIDDSKKLKTKIINIYSKYIAAPRDTSQIIGPIDERSAFELNSEIKYHAPDARTEIGFLVVEEKEQGVFEFTNVLGSAQETGLQGPSNLTNSIEYSIAKTTPIVAVEDISGDESKIYYF</sequence>
<organism evidence="1 2">
    <name type="scientific">Mycoplasmopsis citelli</name>
    <dbReference type="NCBI Taxonomy" id="171281"/>
    <lineage>
        <taxon>Bacteria</taxon>
        <taxon>Bacillati</taxon>
        <taxon>Mycoplasmatota</taxon>
        <taxon>Mycoplasmoidales</taxon>
        <taxon>Metamycoplasmataceae</taxon>
        <taxon>Mycoplasmopsis</taxon>
    </lineage>
</organism>
<dbReference type="Proteomes" id="UP000290985">
    <property type="component" value="Chromosome"/>
</dbReference>
<protein>
    <submittedName>
        <fullName evidence="1">Uncharacterized protein</fullName>
    </submittedName>
</protein>
<keyword evidence="2" id="KW-1185">Reference proteome</keyword>